<keyword evidence="4" id="KW-1185">Reference proteome</keyword>
<dbReference type="EMBL" id="JAPDRL010000099">
    <property type="protein sequence ID" value="KAJ9657541.1"/>
    <property type="molecule type" value="Genomic_DNA"/>
</dbReference>
<feature type="region of interest" description="Disordered" evidence="1">
    <location>
        <begin position="35"/>
        <end position="59"/>
    </location>
</feature>
<evidence type="ECO:0000313" key="3">
    <source>
        <dbReference type="EMBL" id="KAJ9657541.1"/>
    </source>
</evidence>
<evidence type="ECO:0000313" key="4">
    <source>
        <dbReference type="Proteomes" id="UP001172684"/>
    </source>
</evidence>
<reference evidence="3" key="1">
    <citation type="submission" date="2022-10" db="EMBL/GenBank/DDBJ databases">
        <title>Culturing micro-colonial fungi from biological soil crusts in the Mojave desert and describing Neophaeococcomyces mojavensis, and introducing the new genera and species Taxawa tesnikishii.</title>
        <authorList>
            <person name="Kurbessoian T."/>
            <person name="Stajich J.E."/>
        </authorList>
    </citation>
    <scope>NUCLEOTIDE SEQUENCE</scope>
    <source>
        <strain evidence="3">TK_1</strain>
    </source>
</reference>
<evidence type="ECO:0000256" key="2">
    <source>
        <dbReference type="SAM" id="Phobius"/>
    </source>
</evidence>
<comment type="caution">
    <text evidence="3">The sequence shown here is derived from an EMBL/GenBank/DDBJ whole genome shotgun (WGS) entry which is preliminary data.</text>
</comment>
<protein>
    <submittedName>
        <fullName evidence="3">Uncharacterized protein</fullName>
    </submittedName>
</protein>
<gene>
    <name evidence="3" type="ORF">H2201_008142</name>
</gene>
<keyword evidence="2" id="KW-0472">Membrane</keyword>
<keyword evidence="2" id="KW-1133">Transmembrane helix</keyword>
<accession>A0ABQ9NGW8</accession>
<organism evidence="3 4">
    <name type="scientific">Coniosporium apollinis</name>
    <dbReference type="NCBI Taxonomy" id="61459"/>
    <lineage>
        <taxon>Eukaryota</taxon>
        <taxon>Fungi</taxon>
        <taxon>Dikarya</taxon>
        <taxon>Ascomycota</taxon>
        <taxon>Pezizomycotina</taxon>
        <taxon>Dothideomycetes</taxon>
        <taxon>Dothideomycetes incertae sedis</taxon>
        <taxon>Coniosporium</taxon>
    </lineage>
</organism>
<evidence type="ECO:0000256" key="1">
    <source>
        <dbReference type="SAM" id="MobiDB-lite"/>
    </source>
</evidence>
<proteinExistence type="predicted"/>
<keyword evidence="2" id="KW-0812">Transmembrane</keyword>
<sequence>MTCAPLINDDRYIFYDDKGWNLLYCGRLYDFESHEPQGTGRHSQESGYGRDITASGPPPQYKVRTNKFDPLHSSSLLPEFKAGNKIVFFILVSSREQIVHHAPRRDSIFPANSPIWFPPDDDAVNMPSIPKKTYWVYDSTRPDVLGCVDSFRICNLAGSQCWDQGNLFDAFTRTTNCKTPSAGRETDCLEVYVSELTKEQRDALYLLEVALNSSNAYDAIRYRSATGLDANKLFGRTWTLRLPEEQWKVEAEKLFQTSLARMQVDLFDFARGVYADAEGALNYAPQEFENAHTMLKLPVPGHKNVDGLWFVGINLFCVLVYLSSRRYSTPERRRDKIANGEDGGYHDNL</sequence>
<name>A0ABQ9NGW8_9PEZI</name>
<dbReference type="Proteomes" id="UP001172684">
    <property type="component" value="Unassembled WGS sequence"/>
</dbReference>
<feature type="transmembrane region" description="Helical" evidence="2">
    <location>
        <begin position="307"/>
        <end position="324"/>
    </location>
</feature>